<keyword evidence="4" id="KW-0012">Acyltransferase</keyword>
<dbReference type="GO" id="GO:0000271">
    <property type="term" value="P:polysaccharide biosynthetic process"/>
    <property type="evidence" value="ECO:0007669"/>
    <property type="project" value="TreeGrafter"/>
</dbReference>
<keyword evidence="1" id="KW-0472">Membrane</keyword>
<reference evidence="4 5" key="1">
    <citation type="submission" date="2019-06" db="EMBL/GenBank/DDBJ databases">
        <title>Genome sequence of Deinococcus radiopugnans ATCC 19172.</title>
        <authorList>
            <person name="Maclea K.S."/>
            <person name="Maynard C.R."/>
        </authorList>
    </citation>
    <scope>NUCLEOTIDE SEQUENCE [LARGE SCALE GENOMIC DNA]</scope>
    <source>
        <strain evidence="4 5">ATCC 19172</strain>
    </source>
</reference>
<dbReference type="Pfam" id="PF01757">
    <property type="entry name" value="Acyl_transf_3"/>
    <property type="match status" value="1"/>
</dbReference>
<evidence type="ECO:0000313" key="5">
    <source>
        <dbReference type="Proteomes" id="UP000313988"/>
    </source>
</evidence>
<dbReference type="EMBL" id="JACHEW010000002">
    <property type="protein sequence ID" value="MBB6015330.1"/>
    <property type="molecule type" value="Genomic_DNA"/>
</dbReference>
<evidence type="ECO:0000313" key="4">
    <source>
        <dbReference type="EMBL" id="TNM72976.1"/>
    </source>
</evidence>
<evidence type="ECO:0000313" key="6">
    <source>
        <dbReference type="Proteomes" id="UP000629870"/>
    </source>
</evidence>
<dbReference type="EMBL" id="VDMO01000001">
    <property type="protein sequence ID" value="TNM72976.1"/>
    <property type="molecule type" value="Genomic_DNA"/>
</dbReference>
<feature type="transmembrane region" description="Helical" evidence="1">
    <location>
        <begin position="45"/>
        <end position="66"/>
    </location>
</feature>
<dbReference type="Proteomes" id="UP000313988">
    <property type="component" value="Unassembled WGS sequence"/>
</dbReference>
<feature type="transmembrane region" description="Helical" evidence="1">
    <location>
        <begin position="78"/>
        <end position="99"/>
    </location>
</feature>
<feature type="transmembrane region" description="Helical" evidence="1">
    <location>
        <begin position="315"/>
        <end position="334"/>
    </location>
</feature>
<organism evidence="4 5">
    <name type="scientific">Deinococcus radiopugnans ATCC 19172</name>
    <dbReference type="NCBI Taxonomy" id="585398"/>
    <lineage>
        <taxon>Bacteria</taxon>
        <taxon>Thermotogati</taxon>
        <taxon>Deinococcota</taxon>
        <taxon>Deinococci</taxon>
        <taxon>Deinococcales</taxon>
        <taxon>Deinococcaceae</taxon>
        <taxon>Deinococcus</taxon>
    </lineage>
</organism>
<feature type="transmembrane region" description="Helical" evidence="1">
    <location>
        <begin position="6"/>
        <end position="24"/>
    </location>
</feature>
<proteinExistence type="predicted"/>
<dbReference type="AlphaFoldDB" id="A0A5C4YBI8"/>
<name>A0A5C4YBI8_9DEIO</name>
<dbReference type="GO" id="GO:0016747">
    <property type="term" value="F:acyltransferase activity, transferring groups other than amino-acyl groups"/>
    <property type="evidence" value="ECO:0007669"/>
    <property type="project" value="InterPro"/>
</dbReference>
<comment type="caution">
    <text evidence="4">The sequence shown here is derived from an EMBL/GenBank/DDBJ whole genome shotgun (WGS) entry which is preliminary data.</text>
</comment>
<accession>A0A5C4YBI8</accession>
<dbReference type="OrthoDB" id="109010at2"/>
<keyword evidence="4" id="KW-0808">Transferase</keyword>
<keyword evidence="1" id="KW-1133">Transmembrane helix</keyword>
<keyword evidence="6" id="KW-1185">Reference proteome</keyword>
<dbReference type="Proteomes" id="UP000629870">
    <property type="component" value="Unassembled WGS sequence"/>
</dbReference>
<dbReference type="PANTHER" id="PTHR23028">
    <property type="entry name" value="ACETYLTRANSFERASE"/>
    <property type="match status" value="1"/>
</dbReference>
<dbReference type="GO" id="GO:0016020">
    <property type="term" value="C:membrane"/>
    <property type="evidence" value="ECO:0007669"/>
    <property type="project" value="TreeGrafter"/>
</dbReference>
<evidence type="ECO:0000313" key="3">
    <source>
        <dbReference type="EMBL" id="MBB6015330.1"/>
    </source>
</evidence>
<dbReference type="InterPro" id="IPR050879">
    <property type="entry name" value="Acyltransferase_3"/>
</dbReference>
<evidence type="ECO:0000256" key="1">
    <source>
        <dbReference type="SAM" id="Phobius"/>
    </source>
</evidence>
<keyword evidence="1" id="KW-0812">Transmembrane</keyword>
<dbReference type="InterPro" id="IPR002656">
    <property type="entry name" value="Acyl_transf_3_dom"/>
</dbReference>
<feature type="transmembrane region" description="Helical" evidence="1">
    <location>
        <begin position="209"/>
        <end position="238"/>
    </location>
</feature>
<sequence>MYDTPLFALVGFAVAIAVALYFTRQSLFFRDYYRNSPPLIHNIEGIRGYLAFAVFLHHALITIIYFRTDNWSDTNSRLYNHFGTTSVGIFFIITAFLFWGQALDKRGRFNVPKYLERRVLRIAPLYLFATTIVMIITAISTGFTLHEPVQKVVLEIAQWYGLGALNRPDINGFPSWQVVSGVYWTLGYEWKFYLALPIMMVVLRYKNGAFITAVACLFVLFAGVLGVPITTVIPLFLGGMISATVWRSRQFQEWQPPNYLPQIIALVALSAEGILFASAYGPTQVILLTVFFLALLKTPGTSVLGRVLRWPASQALGLASYSIYILHGIILYVLSRAVNVVTRFDSLPWWGYSLWILILAVIVVSTSLTTFHYIEFPFFKKGRKVLLQKNVSAQVEPLQK</sequence>
<feature type="transmembrane region" description="Helical" evidence="1">
    <location>
        <begin position="119"/>
        <end position="139"/>
    </location>
</feature>
<dbReference type="PANTHER" id="PTHR23028:SF53">
    <property type="entry name" value="ACYL_TRANSF_3 DOMAIN-CONTAINING PROTEIN"/>
    <property type="match status" value="1"/>
</dbReference>
<dbReference type="RefSeq" id="WP_139399920.1">
    <property type="nucleotide sequence ID" value="NZ_JACHEW010000002.1"/>
</dbReference>
<evidence type="ECO:0000259" key="2">
    <source>
        <dbReference type="Pfam" id="PF01757"/>
    </source>
</evidence>
<feature type="transmembrane region" description="Helical" evidence="1">
    <location>
        <begin position="354"/>
        <end position="374"/>
    </location>
</feature>
<reference evidence="3 6" key="2">
    <citation type="submission" date="2020-08" db="EMBL/GenBank/DDBJ databases">
        <title>Genomic Encyclopedia of Type Strains, Phase IV (KMG-IV): sequencing the most valuable type-strain genomes for metagenomic binning, comparative biology and taxonomic classification.</title>
        <authorList>
            <person name="Goeker M."/>
        </authorList>
    </citation>
    <scope>NUCLEOTIDE SEQUENCE [LARGE SCALE GENOMIC DNA]</scope>
    <source>
        <strain evidence="3 6">DSM 12027</strain>
    </source>
</reference>
<protein>
    <submittedName>
        <fullName evidence="4">Acyltransferase</fullName>
    </submittedName>
    <submittedName>
        <fullName evidence="3">Peptidoglycan/LPS O-acetylase OafA/YrhL</fullName>
    </submittedName>
</protein>
<feature type="domain" description="Acyltransferase 3" evidence="2">
    <location>
        <begin position="41"/>
        <end position="364"/>
    </location>
</feature>
<gene>
    <name evidence="4" type="ORF">FHR04_00675</name>
    <name evidence="3" type="ORF">HNQ04_000559</name>
</gene>